<dbReference type="PRINTS" id="PR00249">
    <property type="entry name" value="GPCRSECRETIN"/>
</dbReference>
<dbReference type="InterPro" id="IPR000832">
    <property type="entry name" value="GPCR_2_secretin-like"/>
</dbReference>
<dbReference type="GO" id="GO:0007166">
    <property type="term" value="P:cell surface receptor signaling pathway"/>
    <property type="evidence" value="ECO:0007669"/>
    <property type="project" value="InterPro"/>
</dbReference>
<evidence type="ECO:0000313" key="8">
    <source>
        <dbReference type="Proteomes" id="UP001353858"/>
    </source>
</evidence>
<feature type="transmembrane region" description="Helical" evidence="5">
    <location>
        <begin position="797"/>
        <end position="819"/>
    </location>
</feature>
<dbReference type="PROSITE" id="PS50261">
    <property type="entry name" value="G_PROTEIN_RECEP_F2_4"/>
    <property type="match status" value="1"/>
</dbReference>
<dbReference type="PANTHER" id="PTHR47767:SF1">
    <property type="entry name" value="ADHESION G PROTEIN-COUPLED RECEPTOR G7"/>
    <property type="match status" value="1"/>
</dbReference>
<dbReference type="Gene3D" id="2.60.220.50">
    <property type="match status" value="1"/>
</dbReference>
<evidence type="ECO:0000256" key="5">
    <source>
        <dbReference type="SAM" id="Phobius"/>
    </source>
</evidence>
<feature type="domain" description="G-protein coupled receptors family 2 profile 2" evidence="6">
    <location>
        <begin position="733"/>
        <end position="974"/>
    </location>
</feature>
<dbReference type="AlphaFoldDB" id="A0AAN7PDK9"/>
<feature type="transmembrane region" description="Helical" evidence="5">
    <location>
        <begin position="839"/>
        <end position="857"/>
    </location>
</feature>
<dbReference type="CDD" id="cd15040">
    <property type="entry name" value="7tmB2_Adhesion"/>
    <property type="match status" value="1"/>
</dbReference>
<dbReference type="Proteomes" id="UP001353858">
    <property type="component" value="Unassembled WGS sequence"/>
</dbReference>
<feature type="transmembrane region" description="Helical" evidence="5">
    <location>
        <begin position="877"/>
        <end position="904"/>
    </location>
</feature>
<proteinExistence type="predicted"/>
<dbReference type="Pfam" id="PF00002">
    <property type="entry name" value="7tm_2"/>
    <property type="match status" value="1"/>
</dbReference>
<protein>
    <recommendedName>
        <fullName evidence="6">G-protein coupled receptors family 2 profile 2 domain-containing protein</fullName>
    </recommendedName>
</protein>
<feature type="transmembrane region" description="Helical" evidence="5">
    <location>
        <begin position="925"/>
        <end position="945"/>
    </location>
</feature>
<sequence length="1037" mass="116802">MYDVNNSTVDVSLINRNELRIPEKRCLVVNGTTLIPVKCNEEYYGICIYDIDLSLNDDNCKRKLNETCFSSNLGLLNKCYCINKHPYPRPRNSYCNKLTDIEDPYQNILLSKRFGEDEYCWFGLDRSKWVSNADSVKYSYWTSTNNFSKTYGAVGKHGWKLENDQALSCAVCEIDILNYRSVRLQLKRNFTNNKIQLEIHNALDAFKGVLCSTGNDSYFINLSTSMDDYILQDLWLFDDIKEYCWCKSLQLPNLQNIYSNKIIALHNNEQIDVFVSIWTIPIINDLSTLTYTCPEMKSAIVTHSKLFKTVYLKHEKKVKIVCHHYITKSNLTITEKIKILIPLLNATDMTLESFLNAKLCLPTITTSGNKTLHWRESPIGSTIVAEELCLQQSGEPVTRTCGGNSTFGAEWLAVNGSCMDTPISPTTVFLNDLLHKETSTENITTGLVRATTNNNNINSFQIHLVSQLLEKVAEQVVANLSLKDVVTTINNVMQVDTRLLKNSQETLNSTDSILWSLDNILIRMDSNVKETGYTNESSDKLLMQATSLIKSDIKGFKLQSSDTPVFNAGKLKPLYQYYENEYFEENLDLALLIPRDLRDNIILCDGSKANPTLITSIFYDDSLFNEYGVSSGKPNGKVLSVLIPGFNCTFSAPITVLFKSSVNETVEERCASWLYGSNDLMESIHGHWLIEQKPKVLGNFSEYRLCEYSHVTHFSLLVLGENTNISSTHKKALDIITAVGSGLSILGMLGVFLTAALFRVYRATNGVVINFSIAMTAQIILLFIADSVNNNKTACTFFGALLHYIVLAQFFWMLTIAVLQYQRYVIIFSSPPSHIVAKACIFAWGTPLLPVIIIVAISTENYGENSNGLCYAVGQYFTFGVLLPISLIILVNVMIFLRIMISVAGSRRIKVHHDRTNMSVLQLRLAFMLFFLLGLTWGFGLLASIGGSVVYSYLFCLTATLQGFVLFLFFIILNEKTRLLWINMKTCCGKSDEYDVNRDSAASVMMRKTKTTSTDTCTDSATSEVLRKLKARGSSDF</sequence>
<keyword evidence="3 5" id="KW-1133">Transmembrane helix</keyword>
<dbReference type="PANTHER" id="PTHR47767">
    <property type="entry name" value="ADHESION G PROTEIN-COUPLED RECEPTOR G7"/>
    <property type="match status" value="1"/>
</dbReference>
<feature type="transmembrane region" description="Helical" evidence="5">
    <location>
        <begin position="735"/>
        <end position="760"/>
    </location>
</feature>
<dbReference type="EMBL" id="JARPUR010000002">
    <property type="protein sequence ID" value="KAK4883167.1"/>
    <property type="molecule type" value="Genomic_DNA"/>
</dbReference>
<evidence type="ECO:0000256" key="1">
    <source>
        <dbReference type="ARBA" id="ARBA00004141"/>
    </source>
</evidence>
<dbReference type="Gene3D" id="1.20.1070.10">
    <property type="entry name" value="Rhodopsin 7-helix transmembrane proteins"/>
    <property type="match status" value="1"/>
</dbReference>
<evidence type="ECO:0000313" key="7">
    <source>
        <dbReference type="EMBL" id="KAK4883167.1"/>
    </source>
</evidence>
<keyword evidence="4 5" id="KW-0472">Membrane</keyword>
<evidence type="ECO:0000256" key="4">
    <source>
        <dbReference type="ARBA" id="ARBA00023136"/>
    </source>
</evidence>
<name>A0AAN7PDK9_9COLE</name>
<reference evidence="8" key="1">
    <citation type="submission" date="2023-01" db="EMBL/GenBank/DDBJ databases">
        <title>Key to firefly adult light organ development and bioluminescence: homeobox transcription factors regulate luciferase expression and transportation to peroxisome.</title>
        <authorList>
            <person name="Fu X."/>
        </authorList>
    </citation>
    <scope>NUCLEOTIDE SEQUENCE [LARGE SCALE GENOMIC DNA]</scope>
</reference>
<feature type="transmembrane region" description="Helical" evidence="5">
    <location>
        <begin position="951"/>
        <end position="973"/>
    </location>
</feature>
<dbReference type="InterPro" id="IPR017981">
    <property type="entry name" value="GPCR_2-like_7TM"/>
</dbReference>
<keyword evidence="8" id="KW-1185">Reference proteome</keyword>
<evidence type="ECO:0000256" key="2">
    <source>
        <dbReference type="ARBA" id="ARBA00022692"/>
    </source>
</evidence>
<dbReference type="InterPro" id="IPR046338">
    <property type="entry name" value="GAIN_dom_sf"/>
</dbReference>
<feature type="transmembrane region" description="Helical" evidence="5">
    <location>
        <begin position="767"/>
        <end position="785"/>
    </location>
</feature>
<evidence type="ECO:0000259" key="6">
    <source>
        <dbReference type="PROSITE" id="PS50261"/>
    </source>
</evidence>
<keyword evidence="2 5" id="KW-0812">Transmembrane</keyword>
<dbReference type="GO" id="GO:0004930">
    <property type="term" value="F:G protein-coupled receptor activity"/>
    <property type="evidence" value="ECO:0007669"/>
    <property type="project" value="InterPro"/>
</dbReference>
<dbReference type="InterPro" id="IPR053066">
    <property type="entry name" value="ADGR_G7"/>
</dbReference>
<comment type="caution">
    <text evidence="7">The sequence shown here is derived from an EMBL/GenBank/DDBJ whole genome shotgun (WGS) entry which is preliminary data.</text>
</comment>
<comment type="subcellular location">
    <subcellularLocation>
        <location evidence="1">Membrane</location>
        <topology evidence="1">Multi-pass membrane protein</topology>
    </subcellularLocation>
</comment>
<gene>
    <name evidence="7" type="ORF">RN001_006486</name>
</gene>
<dbReference type="GO" id="GO:0016020">
    <property type="term" value="C:membrane"/>
    <property type="evidence" value="ECO:0007669"/>
    <property type="project" value="UniProtKB-SubCell"/>
</dbReference>
<evidence type="ECO:0000256" key="3">
    <source>
        <dbReference type="ARBA" id="ARBA00022989"/>
    </source>
</evidence>
<accession>A0AAN7PDK9</accession>
<organism evidence="7 8">
    <name type="scientific">Aquatica leii</name>
    <dbReference type="NCBI Taxonomy" id="1421715"/>
    <lineage>
        <taxon>Eukaryota</taxon>
        <taxon>Metazoa</taxon>
        <taxon>Ecdysozoa</taxon>
        <taxon>Arthropoda</taxon>
        <taxon>Hexapoda</taxon>
        <taxon>Insecta</taxon>
        <taxon>Pterygota</taxon>
        <taxon>Neoptera</taxon>
        <taxon>Endopterygota</taxon>
        <taxon>Coleoptera</taxon>
        <taxon>Polyphaga</taxon>
        <taxon>Elateriformia</taxon>
        <taxon>Elateroidea</taxon>
        <taxon>Lampyridae</taxon>
        <taxon>Luciolinae</taxon>
        <taxon>Aquatica</taxon>
    </lineage>
</organism>